<reference evidence="3" key="2">
    <citation type="submission" date="2023-05" db="EMBL/GenBank/DDBJ databases">
        <authorList>
            <consortium name="Lawrence Berkeley National Laboratory"/>
            <person name="Steindorff A."/>
            <person name="Hensen N."/>
            <person name="Bonometti L."/>
            <person name="Westerberg I."/>
            <person name="Brannstrom I.O."/>
            <person name="Guillou S."/>
            <person name="Cros-Aarteil S."/>
            <person name="Calhoun S."/>
            <person name="Haridas S."/>
            <person name="Kuo A."/>
            <person name="Mondo S."/>
            <person name="Pangilinan J."/>
            <person name="Riley R."/>
            <person name="Labutti K."/>
            <person name="Andreopoulos B."/>
            <person name="Lipzen A."/>
            <person name="Chen C."/>
            <person name="Yanf M."/>
            <person name="Daum C."/>
            <person name="Ng V."/>
            <person name="Clum A."/>
            <person name="Ohm R."/>
            <person name="Martin F."/>
            <person name="Silar P."/>
            <person name="Natvig D."/>
            <person name="Lalanne C."/>
            <person name="Gautier V."/>
            <person name="Ament-Velasquez S.L."/>
            <person name="Kruys A."/>
            <person name="Hutchinson M.I."/>
            <person name="Powell A.J."/>
            <person name="Barry K."/>
            <person name="Miller A.N."/>
            <person name="Grigoriev I.V."/>
            <person name="Debuchy R."/>
            <person name="Gladieux P."/>
            <person name="Thoren M.H."/>
            <person name="Johannesson H."/>
        </authorList>
    </citation>
    <scope>NUCLEOTIDE SEQUENCE</scope>
    <source>
        <strain evidence="3">PSN293</strain>
    </source>
</reference>
<feature type="region of interest" description="Disordered" evidence="2">
    <location>
        <begin position="261"/>
        <end position="285"/>
    </location>
</feature>
<evidence type="ECO:0000256" key="2">
    <source>
        <dbReference type="SAM" id="MobiDB-lite"/>
    </source>
</evidence>
<sequence>MPLQKRREPLVPKAPPALLAWLWPERYPKPQPEDEKAPEMSARSDKSVLSTDSYLAELKPIDDKFRQLCQDILILDTGKNILQERKILSHDIKKRERAPILFPWRRKWTTDMDRDYRIYKAKVDYGIPLARKQAAKAKRLVEESTRRREDMAVQEMKLCHALDYHQVWLDTAIDAAKARIEFMHKYCPQGCFTPKGDRGHLIAAESNLNSAKKAVRELEQERGELRKLRIKMDQEARHWGSAYAPVSPRCQHQHHQQIHVVPSPSWHGNGSGGQPTWVYRGSQTN</sequence>
<dbReference type="EMBL" id="MU858197">
    <property type="protein sequence ID" value="KAK4209669.1"/>
    <property type="molecule type" value="Genomic_DNA"/>
</dbReference>
<keyword evidence="4" id="KW-1185">Reference proteome</keyword>
<comment type="caution">
    <text evidence="3">The sequence shown here is derived from an EMBL/GenBank/DDBJ whole genome shotgun (WGS) entry which is preliminary data.</text>
</comment>
<feature type="coiled-coil region" evidence="1">
    <location>
        <begin position="201"/>
        <end position="238"/>
    </location>
</feature>
<evidence type="ECO:0000256" key="1">
    <source>
        <dbReference type="SAM" id="Coils"/>
    </source>
</evidence>
<dbReference type="AlphaFoldDB" id="A0AAN6XZN1"/>
<gene>
    <name evidence="3" type="ORF">QBC37DRAFT_377801</name>
</gene>
<accession>A0AAN6XZN1</accession>
<name>A0AAN6XZN1_9PEZI</name>
<organism evidence="3 4">
    <name type="scientific">Rhypophila decipiens</name>
    <dbReference type="NCBI Taxonomy" id="261697"/>
    <lineage>
        <taxon>Eukaryota</taxon>
        <taxon>Fungi</taxon>
        <taxon>Dikarya</taxon>
        <taxon>Ascomycota</taxon>
        <taxon>Pezizomycotina</taxon>
        <taxon>Sordariomycetes</taxon>
        <taxon>Sordariomycetidae</taxon>
        <taxon>Sordariales</taxon>
        <taxon>Naviculisporaceae</taxon>
        <taxon>Rhypophila</taxon>
    </lineage>
</organism>
<keyword evidence="1" id="KW-0175">Coiled coil</keyword>
<reference evidence="3" key="1">
    <citation type="journal article" date="2023" name="Mol. Phylogenet. Evol.">
        <title>Genome-scale phylogeny and comparative genomics of the fungal order Sordariales.</title>
        <authorList>
            <person name="Hensen N."/>
            <person name="Bonometti L."/>
            <person name="Westerberg I."/>
            <person name="Brannstrom I.O."/>
            <person name="Guillou S."/>
            <person name="Cros-Aarteil S."/>
            <person name="Calhoun S."/>
            <person name="Haridas S."/>
            <person name="Kuo A."/>
            <person name="Mondo S."/>
            <person name="Pangilinan J."/>
            <person name="Riley R."/>
            <person name="LaButti K."/>
            <person name="Andreopoulos B."/>
            <person name="Lipzen A."/>
            <person name="Chen C."/>
            <person name="Yan M."/>
            <person name="Daum C."/>
            <person name="Ng V."/>
            <person name="Clum A."/>
            <person name="Steindorff A."/>
            <person name="Ohm R.A."/>
            <person name="Martin F."/>
            <person name="Silar P."/>
            <person name="Natvig D.O."/>
            <person name="Lalanne C."/>
            <person name="Gautier V."/>
            <person name="Ament-Velasquez S.L."/>
            <person name="Kruys A."/>
            <person name="Hutchinson M.I."/>
            <person name="Powell A.J."/>
            <person name="Barry K."/>
            <person name="Miller A.N."/>
            <person name="Grigoriev I.V."/>
            <person name="Debuchy R."/>
            <person name="Gladieux P."/>
            <person name="Hiltunen Thoren M."/>
            <person name="Johannesson H."/>
        </authorList>
    </citation>
    <scope>NUCLEOTIDE SEQUENCE</scope>
    <source>
        <strain evidence="3">PSN293</strain>
    </source>
</reference>
<evidence type="ECO:0000313" key="3">
    <source>
        <dbReference type="EMBL" id="KAK4209669.1"/>
    </source>
</evidence>
<dbReference type="Proteomes" id="UP001301769">
    <property type="component" value="Unassembled WGS sequence"/>
</dbReference>
<evidence type="ECO:0000313" key="4">
    <source>
        <dbReference type="Proteomes" id="UP001301769"/>
    </source>
</evidence>
<proteinExistence type="predicted"/>
<protein>
    <submittedName>
        <fullName evidence="3">Uncharacterized protein</fullName>
    </submittedName>
</protein>